<protein>
    <submittedName>
        <fullName evidence="2">Uncharacterized protein</fullName>
    </submittedName>
</protein>
<name>A0AAE0RQA3_9BIVA</name>
<dbReference type="EMBL" id="JAEAOA010001578">
    <property type="protein sequence ID" value="KAK3577535.1"/>
    <property type="molecule type" value="Genomic_DNA"/>
</dbReference>
<sequence>MSLLKSVNKFEDNFPISIDKKSQYFFPSHCTSLFLSYISLNFLLLVTKITFGKWSGFHLTFGIARKQQHVKQFTILSKNVRECPSLFLVFFTISYVYHIQLPYMII</sequence>
<keyword evidence="1" id="KW-0472">Membrane</keyword>
<feature type="transmembrane region" description="Helical" evidence="1">
    <location>
        <begin position="86"/>
        <end position="105"/>
    </location>
</feature>
<reference evidence="2" key="1">
    <citation type="journal article" date="2021" name="Genome Biol. Evol.">
        <title>A High-Quality Reference Genome for a Parasitic Bivalve with Doubly Uniparental Inheritance (Bivalvia: Unionida).</title>
        <authorList>
            <person name="Smith C.H."/>
        </authorList>
    </citation>
    <scope>NUCLEOTIDE SEQUENCE</scope>
    <source>
        <strain evidence="2">CHS0354</strain>
    </source>
</reference>
<proteinExistence type="predicted"/>
<evidence type="ECO:0000313" key="3">
    <source>
        <dbReference type="Proteomes" id="UP001195483"/>
    </source>
</evidence>
<dbReference type="Proteomes" id="UP001195483">
    <property type="component" value="Unassembled WGS sequence"/>
</dbReference>
<keyword evidence="1" id="KW-1133">Transmembrane helix</keyword>
<keyword evidence="3" id="KW-1185">Reference proteome</keyword>
<accession>A0AAE0RQA3</accession>
<keyword evidence="1" id="KW-0812">Transmembrane</keyword>
<dbReference type="AlphaFoldDB" id="A0AAE0RQA3"/>
<reference evidence="2" key="2">
    <citation type="journal article" date="2021" name="Genome Biol. Evol.">
        <title>Developing a high-quality reference genome for a parasitic bivalve with doubly uniparental inheritance (Bivalvia: Unionida).</title>
        <authorList>
            <person name="Smith C.H."/>
        </authorList>
    </citation>
    <scope>NUCLEOTIDE SEQUENCE</scope>
    <source>
        <strain evidence="2">CHS0354</strain>
        <tissue evidence="2">Mantle</tissue>
    </source>
</reference>
<organism evidence="2 3">
    <name type="scientific">Potamilus streckersoni</name>
    <dbReference type="NCBI Taxonomy" id="2493646"/>
    <lineage>
        <taxon>Eukaryota</taxon>
        <taxon>Metazoa</taxon>
        <taxon>Spiralia</taxon>
        <taxon>Lophotrochozoa</taxon>
        <taxon>Mollusca</taxon>
        <taxon>Bivalvia</taxon>
        <taxon>Autobranchia</taxon>
        <taxon>Heteroconchia</taxon>
        <taxon>Palaeoheterodonta</taxon>
        <taxon>Unionida</taxon>
        <taxon>Unionoidea</taxon>
        <taxon>Unionidae</taxon>
        <taxon>Ambleminae</taxon>
        <taxon>Lampsilini</taxon>
        <taxon>Potamilus</taxon>
    </lineage>
</organism>
<evidence type="ECO:0000256" key="1">
    <source>
        <dbReference type="SAM" id="Phobius"/>
    </source>
</evidence>
<feature type="transmembrane region" description="Helical" evidence="1">
    <location>
        <begin position="24"/>
        <end position="46"/>
    </location>
</feature>
<reference evidence="2" key="3">
    <citation type="submission" date="2023-05" db="EMBL/GenBank/DDBJ databases">
        <authorList>
            <person name="Smith C.H."/>
        </authorList>
    </citation>
    <scope>NUCLEOTIDE SEQUENCE</scope>
    <source>
        <strain evidence="2">CHS0354</strain>
        <tissue evidence="2">Mantle</tissue>
    </source>
</reference>
<comment type="caution">
    <text evidence="2">The sequence shown here is derived from an EMBL/GenBank/DDBJ whole genome shotgun (WGS) entry which is preliminary data.</text>
</comment>
<gene>
    <name evidence="2" type="ORF">CHS0354_026498</name>
</gene>
<evidence type="ECO:0000313" key="2">
    <source>
        <dbReference type="EMBL" id="KAK3577535.1"/>
    </source>
</evidence>